<evidence type="ECO:0000256" key="2">
    <source>
        <dbReference type="SAM" id="MobiDB-lite"/>
    </source>
</evidence>
<dbReference type="OrthoDB" id="21214at2759"/>
<dbReference type="Pfam" id="PF13093">
    <property type="entry name" value="FTA4"/>
    <property type="match status" value="1"/>
</dbReference>
<organism evidence="3 4">
    <name type="scientific">Penicillium brasilianum</name>
    <dbReference type="NCBI Taxonomy" id="104259"/>
    <lineage>
        <taxon>Eukaryota</taxon>
        <taxon>Fungi</taxon>
        <taxon>Dikarya</taxon>
        <taxon>Ascomycota</taxon>
        <taxon>Pezizomycotina</taxon>
        <taxon>Eurotiomycetes</taxon>
        <taxon>Eurotiomycetidae</taxon>
        <taxon>Eurotiales</taxon>
        <taxon>Aspergillaceae</taxon>
        <taxon>Penicillium</taxon>
    </lineage>
</organism>
<dbReference type="Proteomes" id="UP000042958">
    <property type="component" value="Unassembled WGS sequence"/>
</dbReference>
<gene>
    <name evidence="3" type="ORF">PMG11_03674</name>
</gene>
<dbReference type="PANTHER" id="PTHR42040">
    <property type="entry name" value="INNER KINETOCHORE SUBUNIT FTA4"/>
    <property type="match status" value="1"/>
</dbReference>
<keyword evidence="4" id="KW-1185">Reference proteome</keyword>
<accession>A0A0F7VHZ4</accession>
<evidence type="ECO:0000313" key="3">
    <source>
        <dbReference type="EMBL" id="CEO58982.1"/>
    </source>
</evidence>
<dbReference type="GO" id="GO:0031511">
    <property type="term" value="C:Mis6-Sim4 complex"/>
    <property type="evidence" value="ECO:0007669"/>
    <property type="project" value="InterPro"/>
</dbReference>
<reference evidence="4" key="1">
    <citation type="journal article" date="2015" name="Genome Announc.">
        <title>Draft genome sequence of the fungus Penicillium brasilianum MG11.</title>
        <authorList>
            <person name="Horn F."/>
            <person name="Linde J."/>
            <person name="Mattern D.J."/>
            <person name="Walther G."/>
            <person name="Guthke R."/>
            <person name="Brakhage A.A."/>
            <person name="Valiante V."/>
        </authorList>
    </citation>
    <scope>NUCLEOTIDE SEQUENCE [LARGE SCALE GENOMIC DNA]</scope>
    <source>
        <strain evidence="4">MG11</strain>
    </source>
</reference>
<feature type="coiled-coil region" evidence="1">
    <location>
        <begin position="127"/>
        <end position="154"/>
    </location>
</feature>
<dbReference type="STRING" id="104259.A0A0F7VHZ4"/>
<proteinExistence type="predicted"/>
<evidence type="ECO:0008006" key="5">
    <source>
        <dbReference type="Google" id="ProtNLM"/>
    </source>
</evidence>
<sequence length="237" mass="27259">MDSARNISEIKSSFIRGQVRILSESLEPPEDWKNYAVETEEGDLPEKVIGDVLHKVNMEAKQHNRVVYSSQAIHHVAHQIASLYWYSVNQETQNKASFANGVEKTEDLSRHMNITKLPLDIESQSASDDTNNRYQQLRERLVTLDEQRQHRQQRLDQLRHLQRLLGPFKDPQKDIQPNLVTRDGELVQELEKMRMLAARVGGRISQQKQGRLNTQESQEYLLPGSGPRLGALLDTES</sequence>
<dbReference type="AlphaFoldDB" id="A0A0F7VHZ4"/>
<keyword evidence="1" id="KW-0175">Coiled coil</keyword>
<feature type="compositionally biased region" description="Polar residues" evidence="2">
    <location>
        <begin position="204"/>
        <end position="218"/>
    </location>
</feature>
<dbReference type="EMBL" id="CDHK01000003">
    <property type="protein sequence ID" value="CEO58982.1"/>
    <property type="molecule type" value="Genomic_DNA"/>
</dbReference>
<evidence type="ECO:0000313" key="4">
    <source>
        <dbReference type="Proteomes" id="UP000042958"/>
    </source>
</evidence>
<evidence type="ECO:0000256" key="1">
    <source>
        <dbReference type="SAM" id="Coils"/>
    </source>
</evidence>
<protein>
    <recommendedName>
        <fullName evidence="5">Kinetochore protein fta4</fullName>
    </recommendedName>
</protein>
<feature type="region of interest" description="Disordered" evidence="2">
    <location>
        <begin position="202"/>
        <end position="237"/>
    </location>
</feature>
<dbReference type="PANTHER" id="PTHR42040:SF1">
    <property type="entry name" value="INNER KINETOCHORE SUBUNIT FTA4"/>
    <property type="match status" value="1"/>
</dbReference>
<name>A0A0F7VHZ4_PENBI</name>
<dbReference type="InterPro" id="IPR025207">
    <property type="entry name" value="Sim4_Fta4"/>
</dbReference>